<dbReference type="InterPro" id="IPR036291">
    <property type="entry name" value="NAD(P)-bd_dom_sf"/>
</dbReference>
<evidence type="ECO:0000256" key="2">
    <source>
        <dbReference type="ARBA" id="ARBA00023027"/>
    </source>
</evidence>
<dbReference type="EC" id="1.1.-.-" evidence="5"/>
<dbReference type="InterPro" id="IPR013328">
    <property type="entry name" value="6PGD_dom2"/>
</dbReference>
<dbReference type="PANTHER" id="PTHR43580">
    <property type="entry name" value="OXIDOREDUCTASE GLYR1-RELATED"/>
    <property type="match status" value="1"/>
</dbReference>
<dbReference type="InterPro" id="IPR051265">
    <property type="entry name" value="HIBADH-related_NP60_sf"/>
</dbReference>
<dbReference type="SUPFAM" id="SSF51735">
    <property type="entry name" value="NAD(P)-binding Rossmann-fold domains"/>
    <property type="match status" value="1"/>
</dbReference>
<evidence type="ECO:0000259" key="4">
    <source>
        <dbReference type="Pfam" id="PF14833"/>
    </source>
</evidence>
<keyword evidence="2" id="KW-0520">NAD</keyword>
<dbReference type="EMBL" id="JBHSWG010000003">
    <property type="protein sequence ID" value="MFC6761710.1"/>
    <property type="molecule type" value="Genomic_DNA"/>
</dbReference>
<feature type="domain" description="3-hydroxyisobutyrate dehydrogenase-like NAD-binding" evidence="4">
    <location>
        <begin position="175"/>
        <end position="292"/>
    </location>
</feature>
<evidence type="ECO:0000259" key="3">
    <source>
        <dbReference type="Pfam" id="PF03446"/>
    </source>
</evidence>
<dbReference type="PANTHER" id="PTHR43580:SF2">
    <property type="entry name" value="CYTOKINE-LIKE NUCLEAR FACTOR N-PAC"/>
    <property type="match status" value="1"/>
</dbReference>
<proteinExistence type="predicted"/>
<sequence length="305" mass="31532">MSATKAGPVGWIGTGKMGAPMVAHLAGSGQALQVFDARPASYAALLTETVTAAPGIEAIGQNCGVVFTSIPDDSALIAIVEGQGASGGLARSMAAGSILVETSTVSPEASQQAARALQAAGIRYVRAPVSGSTSIAQAGGLTVLASGDKSAWDEVETLLAQYSARRFWLGEGDAARYMKLVLNTLVGATASVLGEALLLGERGGLSRADMMDVILESAVTSPLLKYKKDTVVGLDTDPAFQLDQMVKDYSLIIAAARKENIEMEVAELVLEQYQTAAQAGRAAQDFFALVDWIGDAAHPRQDSAG</sequence>
<dbReference type="PIRSF" id="PIRSF000103">
    <property type="entry name" value="HIBADH"/>
    <property type="match status" value="1"/>
</dbReference>
<reference evidence="6" key="1">
    <citation type="journal article" date="2019" name="Int. J. Syst. Evol. Microbiol.">
        <title>The Global Catalogue of Microorganisms (GCM) 10K type strain sequencing project: providing services to taxonomists for standard genome sequencing and annotation.</title>
        <authorList>
            <consortium name="The Broad Institute Genomics Platform"/>
            <consortium name="The Broad Institute Genome Sequencing Center for Infectious Disease"/>
            <person name="Wu L."/>
            <person name="Ma J."/>
        </authorList>
    </citation>
    <scope>NUCLEOTIDE SEQUENCE [LARGE SCALE GENOMIC DNA]</scope>
    <source>
        <strain evidence="6">CCUG 66188</strain>
    </source>
</reference>
<dbReference type="InterPro" id="IPR029154">
    <property type="entry name" value="HIBADH-like_NADP-bd"/>
</dbReference>
<dbReference type="Pfam" id="PF14833">
    <property type="entry name" value="NAD_binding_11"/>
    <property type="match status" value="1"/>
</dbReference>
<organism evidence="5 6">
    <name type="scientific">Sulfitobacter porphyrae</name>
    <dbReference type="NCBI Taxonomy" id="1246864"/>
    <lineage>
        <taxon>Bacteria</taxon>
        <taxon>Pseudomonadati</taxon>
        <taxon>Pseudomonadota</taxon>
        <taxon>Alphaproteobacteria</taxon>
        <taxon>Rhodobacterales</taxon>
        <taxon>Roseobacteraceae</taxon>
        <taxon>Sulfitobacter</taxon>
    </lineage>
</organism>
<dbReference type="GO" id="GO:0016491">
    <property type="term" value="F:oxidoreductase activity"/>
    <property type="evidence" value="ECO:0007669"/>
    <property type="project" value="UniProtKB-KW"/>
</dbReference>
<dbReference type="Gene3D" id="1.10.1040.10">
    <property type="entry name" value="N-(1-d-carboxylethyl)-l-norvaline Dehydrogenase, domain 2"/>
    <property type="match status" value="1"/>
</dbReference>
<dbReference type="Proteomes" id="UP001596353">
    <property type="component" value="Unassembled WGS sequence"/>
</dbReference>
<evidence type="ECO:0000313" key="6">
    <source>
        <dbReference type="Proteomes" id="UP001596353"/>
    </source>
</evidence>
<comment type="caution">
    <text evidence="5">The sequence shown here is derived from an EMBL/GenBank/DDBJ whole genome shotgun (WGS) entry which is preliminary data.</text>
</comment>
<protein>
    <submittedName>
        <fullName evidence="5">NAD(P)-dependent oxidoreductase</fullName>
        <ecNumber evidence="5">1.1.-.-</ecNumber>
    </submittedName>
</protein>
<dbReference type="SUPFAM" id="SSF48179">
    <property type="entry name" value="6-phosphogluconate dehydrogenase C-terminal domain-like"/>
    <property type="match status" value="1"/>
</dbReference>
<dbReference type="InterPro" id="IPR006115">
    <property type="entry name" value="6PGDH_NADP-bd"/>
</dbReference>
<dbReference type="InterPro" id="IPR015815">
    <property type="entry name" value="HIBADH-related"/>
</dbReference>
<dbReference type="Gene3D" id="3.40.50.720">
    <property type="entry name" value="NAD(P)-binding Rossmann-like Domain"/>
    <property type="match status" value="1"/>
</dbReference>
<keyword evidence="6" id="KW-1185">Reference proteome</keyword>
<name>A0ABW2B7I5_9RHOB</name>
<evidence type="ECO:0000256" key="1">
    <source>
        <dbReference type="ARBA" id="ARBA00023002"/>
    </source>
</evidence>
<dbReference type="Pfam" id="PF03446">
    <property type="entry name" value="NAD_binding_2"/>
    <property type="match status" value="1"/>
</dbReference>
<keyword evidence="1 5" id="KW-0560">Oxidoreductase</keyword>
<evidence type="ECO:0000313" key="5">
    <source>
        <dbReference type="EMBL" id="MFC6761710.1"/>
    </source>
</evidence>
<accession>A0ABW2B7I5</accession>
<gene>
    <name evidence="5" type="ORF">ACFQFQ_23110</name>
</gene>
<dbReference type="InterPro" id="IPR008927">
    <property type="entry name" value="6-PGluconate_DH-like_C_sf"/>
</dbReference>
<feature type="domain" description="6-phosphogluconate dehydrogenase NADP-binding" evidence="3">
    <location>
        <begin position="9"/>
        <end position="170"/>
    </location>
</feature>